<dbReference type="Proteomes" id="UP000299102">
    <property type="component" value="Unassembled WGS sequence"/>
</dbReference>
<reference evidence="1 2" key="1">
    <citation type="journal article" date="2019" name="Commun. Biol.">
        <title>The bagworm genome reveals a unique fibroin gene that provides high tensile strength.</title>
        <authorList>
            <person name="Kono N."/>
            <person name="Nakamura H."/>
            <person name="Ohtoshi R."/>
            <person name="Tomita M."/>
            <person name="Numata K."/>
            <person name="Arakawa K."/>
        </authorList>
    </citation>
    <scope>NUCLEOTIDE SEQUENCE [LARGE SCALE GENOMIC DNA]</scope>
</reference>
<name>A0A4C1X9J4_EUMVA</name>
<keyword evidence="2" id="KW-1185">Reference proteome</keyword>
<dbReference type="EMBL" id="BGZK01000787">
    <property type="protein sequence ID" value="GBP60446.1"/>
    <property type="molecule type" value="Genomic_DNA"/>
</dbReference>
<evidence type="ECO:0000313" key="2">
    <source>
        <dbReference type="Proteomes" id="UP000299102"/>
    </source>
</evidence>
<gene>
    <name evidence="1" type="ORF">EVAR_98345_1</name>
</gene>
<comment type="caution">
    <text evidence="1">The sequence shown here is derived from an EMBL/GenBank/DDBJ whole genome shotgun (WGS) entry which is preliminary data.</text>
</comment>
<sequence>MEHRTVKFNHHIARFKEAAQVTAGRLRHDGAQWQTTGAAALLLSGLPKEHDGTTCRLEPRGHICYDVNRKTR</sequence>
<accession>A0A4C1X9J4</accession>
<protein>
    <submittedName>
        <fullName evidence="1">Uncharacterized protein</fullName>
    </submittedName>
</protein>
<proteinExistence type="predicted"/>
<dbReference type="AlphaFoldDB" id="A0A4C1X9J4"/>
<organism evidence="1 2">
    <name type="scientific">Eumeta variegata</name>
    <name type="common">Bagworm moth</name>
    <name type="synonym">Eumeta japonica</name>
    <dbReference type="NCBI Taxonomy" id="151549"/>
    <lineage>
        <taxon>Eukaryota</taxon>
        <taxon>Metazoa</taxon>
        <taxon>Ecdysozoa</taxon>
        <taxon>Arthropoda</taxon>
        <taxon>Hexapoda</taxon>
        <taxon>Insecta</taxon>
        <taxon>Pterygota</taxon>
        <taxon>Neoptera</taxon>
        <taxon>Endopterygota</taxon>
        <taxon>Lepidoptera</taxon>
        <taxon>Glossata</taxon>
        <taxon>Ditrysia</taxon>
        <taxon>Tineoidea</taxon>
        <taxon>Psychidae</taxon>
        <taxon>Oiketicinae</taxon>
        <taxon>Eumeta</taxon>
    </lineage>
</organism>
<evidence type="ECO:0000313" key="1">
    <source>
        <dbReference type="EMBL" id="GBP60446.1"/>
    </source>
</evidence>